<gene>
    <name evidence="5" type="ORF">JCM9152_4560</name>
</gene>
<dbReference type="Gene3D" id="2.60.120.10">
    <property type="entry name" value="Jelly Rolls"/>
    <property type="match status" value="1"/>
</dbReference>
<reference evidence="5" key="1">
    <citation type="journal article" date="2014" name="Genome Announc.">
        <title>Draft Genome Sequences of Three Alkaliphilic Bacillus Strains, Bacillus wakoensis JCM 9140T, Bacillus akibai JCM 9157T, and Bacillus hemicellulosilyticus JCM 9152T.</title>
        <authorList>
            <person name="Yuki M."/>
            <person name="Oshima K."/>
            <person name="Suda W."/>
            <person name="Oshida Y."/>
            <person name="Kitamura K."/>
            <person name="Iida T."/>
            <person name="Hattori M."/>
            <person name="Ohkuma M."/>
        </authorList>
    </citation>
    <scope>NUCLEOTIDE SEQUENCE [LARGE SCALE GENOMIC DNA]</scope>
    <source>
        <strain evidence="5">JCM 9152</strain>
    </source>
</reference>
<dbReference type="SUPFAM" id="SSF46689">
    <property type="entry name" value="Homeodomain-like"/>
    <property type="match status" value="2"/>
</dbReference>
<dbReference type="SMART" id="SM00342">
    <property type="entry name" value="HTH_ARAC"/>
    <property type="match status" value="1"/>
</dbReference>
<dbReference type="EMBL" id="BAUU01000069">
    <property type="protein sequence ID" value="GAE32962.1"/>
    <property type="molecule type" value="Genomic_DNA"/>
</dbReference>
<evidence type="ECO:0000256" key="2">
    <source>
        <dbReference type="ARBA" id="ARBA00023125"/>
    </source>
</evidence>
<dbReference type="InterPro" id="IPR018060">
    <property type="entry name" value="HTH_AraC"/>
</dbReference>
<evidence type="ECO:0000313" key="5">
    <source>
        <dbReference type="EMBL" id="GAE32962.1"/>
    </source>
</evidence>
<dbReference type="STRING" id="1236971.JCM9152_4560"/>
<sequence length="273" mass="32261">MNKQISIGYCQNNKVDIPFHSHPQYEIFYFHGGRCNYLIGDRIYVLKPGDVILMNGMTLHRPKLFESADYIRTTIHFDRHYIEQILSSMNMPGLLEPFTSLPSIRFHLKKSERAEVEEQLQKINQFSSRSDSLSQFQVDVHVLELLALLYPLCKQYLRKAPLINSQKENHVQRVISFVEEHYMEHLELEQIEEELHVSKYYLANLFKEVTGITIFNYVKQRRVNQAKIQLMLEKNISVTELAYQLGFKYPSHFSKVFKHLTGVTPEQYRKSML</sequence>
<keyword evidence="3" id="KW-0804">Transcription</keyword>
<dbReference type="Pfam" id="PF12833">
    <property type="entry name" value="HTH_18"/>
    <property type="match status" value="1"/>
</dbReference>
<dbReference type="RefSeq" id="WP_158318468.1">
    <property type="nucleotide sequence ID" value="NZ_BAUU01000069.1"/>
</dbReference>
<dbReference type="InterPro" id="IPR018062">
    <property type="entry name" value="HTH_AraC-typ_CS"/>
</dbReference>
<dbReference type="OrthoDB" id="2713997at2"/>
<keyword evidence="6" id="KW-1185">Reference proteome</keyword>
<dbReference type="Gene3D" id="1.10.10.60">
    <property type="entry name" value="Homeodomain-like"/>
    <property type="match status" value="2"/>
</dbReference>
<accession>W4QM53</accession>
<organism evidence="5 6">
    <name type="scientific">Halalkalibacter hemicellulosilyticusJCM 9152</name>
    <dbReference type="NCBI Taxonomy" id="1236971"/>
    <lineage>
        <taxon>Bacteria</taxon>
        <taxon>Bacillati</taxon>
        <taxon>Bacillota</taxon>
        <taxon>Bacilli</taxon>
        <taxon>Bacillales</taxon>
        <taxon>Bacillaceae</taxon>
        <taxon>Halalkalibacter</taxon>
    </lineage>
</organism>
<comment type="caution">
    <text evidence="5">The sequence shown here is derived from an EMBL/GenBank/DDBJ whole genome shotgun (WGS) entry which is preliminary data.</text>
</comment>
<evidence type="ECO:0000256" key="1">
    <source>
        <dbReference type="ARBA" id="ARBA00023015"/>
    </source>
</evidence>
<dbReference type="InterPro" id="IPR009057">
    <property type="entry name" value="Homeodomain-like_sf"/>
</dbReference>
<dbReference type="GO" id="GO:0003700">
    <property type="term" value="F:DNA-binding transcription factor activity"/>
    <property type="evidence" value="ECO:0007669"/>
    <property type="project" value="InterPro"/>
</dbReference>
<dbReference type="Proteomes" id="UP000018895">
    <property type="component" value="Unassembled WGS sequence"/>
</dbReference>
<dbReference type="InterPro" id="IPR014710">
    <property type="entry name" value="RmlC-like_jellyroll"/>
</dbReference>
<evidence type="ECO:0000259" key="4">
    <source>
        <dbReference type="PROSITE" id="PS01124"/>
    </source>
</evidence>
<evidence type="ECO:0000313" key="6">
    <source>
        <dbReference type="Proteomes" id="UP000018895"/>
    </source>
</evidence>
<keyword evidence="2" id="KW-0238">DNA-binding</keyword>
<dbReference type="InterPro" id="IPR003313">
    <property type="entry name" value="AraC-bd"/>
</dbReference>
<dbReference type="PROSITE" id="PS01124">
    <property type="entry name" value="HTH_ARAC_FAMILY_2"/>
    <property type="match status" value="1"/>
</dbReference>
<dbReference type="Pfam" id="PF02311">
    <property type="entry name" value="AraC_binding"/>
    <property type="match status" value="1"/>
</dbReference>
<protein>
    <submittedName>
        <fullName evidence="5">Transcriptional regulator</fullName>
    </submittedName>
</protein>
<feature type="domain" description="HTH araC/xylS-type" evidence="4">
    <location>
        <begin position="172"/>
        <end position="271"/>
    </location>
</feature>
<dbReference type="InterPro" id="IPR037923">
    <property type="entry name" value="HTH-like"/>
</dbReference>
<name>W4QM53_9BACI</name>
<evidence type="ECO:0000256" key="3">
    <source>
        <dbReference type="ARBA" id="ARBA00023163"/>
    </source>
</evidence>
<dbReference type="PANTHER" id="PTHR43280:SF28">
    <property type="entry name" value="HTH-TYPE TRANSCRIPTIONAL ACTIVATOR RHAS"/>
    <property type="match status" value="1"/>
</dbReference>
<dbReference type="GO" id="GO:0043565">
    <property type="term" value="F:sequence-specific DNA binding"/>
    <property type="evidence" value="ECO:0007669"/>
    <property type="project" value="InterPro"/>
</dbReference>
<dbReference type="PRINTS" id="PR00032">
    <property type="entry name" value="HTHARAC"/>
</dbReference>
<dbReference type="InterPro" id="IPR020449">
    <property type="entry name" value="Tscrpt_reg_AraC-type_HTH"/>
</dbReference>
<dbReference type="SUPFAM" id="SSF51215">
    <property type="entry name" value="Regulatory protein AraC"/>
    <property type="match status" value="1"/>
</dbReference>
<dbReference type="PANTHER" id="PTHR43280">
    <property type="entry name" value="ARAC-FAMILY TRANSCRIPTIONAL REGULATOR"/>
    <property type="match status" value="1"/>
</dbReference>
<proteinExistence type="predicted"/>
<keyword evidence="1" id="KW-0805">Transcription regulation</keyword>
<dbReference type="PROSITE" id="PS00041">
    <property type="entry name" value="HTH_ARAC_FAMILY_1"/>
    <property type="match status" value="1"/>
</dbReference>
<dbReference type="AlphaFoldDB" id="W4QM53"/>